<feature type="domain" description="DUF2207" evidence="4">
    <location>
        <begin position="33"/>
        <end position="214"/>
    </location>
</feature>
<evidence type="ECO:0000313" key="7">
    <source>
        <dbReference type="Proteomes" id="UP001161405"/>
    </source>
</evidence>
<dbReference type="Proteomes" id="UP001161405">
    <property type="component" value="Unassembled WGS sequence"/>
</dbReference>
<dbReference type="Pfam" id="PF09972">
    <property type="entry name" value="DUF2207"/>
    <property type="match status" value="1"/>
</dbReference>
<protein>
    <submittedName>
        <fullName evidence="6">Membrane protein</fullName>
    </submittedName>
</protein>
<feature type="chain" id="PRO_5047283207" evidence="3">
    <location>
        <begin position="24"/>
        <end position="648"/>
    </location>
</feature>
<gene>
    <name evidence="6" type="ORF">GCM10007879_20730</name>
</gene>
<keyword evidence="2" id="KW-0472">Membrane</keyword>
<evidence type="ECO:0000256" key="1">
    <source>
        <dbReference type="SAM" id="MobiDB-lite"/>
    </source>
</evidence>
<feature type="transmembrane region" description="Helical" evidence="2">
    <location>
        <begin position="239"/>
        <end position="258"/>
    </location>
</feature>
<proteinExistence type="predicted"/>
<dbReference type="EMBL" id="BSNI01000002">
    <property type="protein sequence ID" value="GLQ17824.1"/>
    <property type="molecule type" value="Genomic_DNA"/>
</dbReference>
<name>A0ABQ5URE8_9HYPH</name>
<keyword evidence="2" id="KW-0812">Transmembrane</keyword>
<dbReference type="Pfam" id="PF20990">
    <property type="entry name" value="DUF2207_C"/>
    <property type="match status" value="1"/>
</dbReference>
<evidence type="ECO:0000313" key="6">
    <source>
        <dbReference type="EMBL" id="GLQ17824.1"/>
    </source>
</evidence>
<feature type="transmembrane region" description="Helical" evidence="2">
    <location>
        <begin position="444"/>
        <end position="467"/>
    </location>
</feature>
<keyword evidence="7" id="KW-1185">Reference proteome</keyword>
<keyword evidence="3" id="KW-0732">Signal</keyword>
<dbReference type="InterPro" id="IPR018702">
    <property type="entry name" value="DUF2207"/>
</dbReference>
<feature type="signal peptide" evidence="3">
    <location>
        <begin position="1"/>
        <end position="23"/>
    </location>
</feature>
<comment type="caution">
    <text evidence="6">The sequence shown here is derived from an EMBL/GenBank/DDBJ whole genome shotgun (WGS) entry which is preliminary data.</text>
</comment>
<evidence type="ECO:0000259" key="5">
    <source>
        <dbReference type="Pfam" id="PF20990"/>
    </source>
</evidence>
<accession>A0ABQ5URE8</accession>
<keyword evidence="2" id="KW-1133">Transmembrane helix</keyword>
<evidence type="ECO:0000256" key="2">
    <source>
        <dbReference type="SAM" id="Phobius"/>
    </source>
</evidence>
<feature type="domain" description="Predicted membrane protein YciQ-like C-terminal" evidence="5">
    <location>
        <begin position="274"/>
        <end position="570"/>
    </location>
</feature>
<evidence type="ECO:0000256" key="3">
    <source>
        <dbReference type="SAM" id="SignalP"/>
    </source>
</evidence>
<feature type="compositionally biased region" description="Gly residues" evidence="1">
    <location>
        <begin position="630"/>
        <end position="648"/>
    </location>
</feature>
<organism evidence="6 7">
    <name type="scientific">Maritalea porphyrae</name>
    <dbReference type="NCBI Taxonomy" id="880732"/>
    <lineage>
        <taxon>Bacteria</taxon>
        <taxon>Pseudomonadati</taxon>
        <taxon>Pseudomonadota</taxon>
        <taxon>Alphaproteobacteria</taxon>
        <taxon>Hyphomicrobiales</taxon>
        <taxon>Devosiaceae</taxon>
        <taxon>Maritalea</taxon>
    </lineage>
</organism>
<feature type="transmembrane region" description="Helical" evidence="2">
    <location>
        <begin position="412"/>
        <end position="432"/>
    </location>
</feature>
<sequence length="648" mass="71053">MKAVLSRFLFVFAFLFVSAPALGAEAIISHSSIIDVQTDRSIIVTETIRVKSEAREIKRGIWRYIPTESRGDNGYAIDHGLEVLEVLRDGKPDDWHSESEASGERIYIGNADVFLKPGIYTYKLKYRTWRLVRDLPEADEIYWNATGNFWNFPIQAAVAQVRLPEGAKIQQARVFTGGFGSTANNGMITYDGALNIIFRSNQAFAPGEGMSVVVGFEKGLMEPPSDWDRFWTYISDRRALFLPALSFLIVFAYFYSAWNAVGRDPQKGTIIPLFYPPKNFSPALTHYVHNFGWKKSGWTAFTAALISLATKGLVKLGQSGKDTKVTVTDKEPDDLPSGELKLYTWFHAKGSVTINKDIGKGLHELHADFIETIEDENRRTYFNRNTGFIILGLALSLLSLVGMLYFEVLHFVWLVVAIVAGIFVAMVSGMLSHAGKGVRISRGIGFFIFFVLLSNVSSGFLASLDLFDFGALYTGDFWASTKGFVQGQPGAIAAISIVVINVGFGLTMRAATVQGRKIMDQIEGFKLYMETAEKERLNIHGAPDLTVERFEKILPYAVALGVEKPWSEHFEKELARNAVNPDDQSYNPAWHTGRGWRTSRIASNIASTASGMSAAMIAAQPASSSSSGFSSGGGFSGGGGGGGGGGGW</sequence>
<reference evidence="6" key="2">
    <citation type="submission" date="2023-01" db="EMBL/GenBank/DDBJ databases">
        <title>Draft genome sequence of Maritalea porphyrae strain NBRC 107169.</title>
        <authorList>
            <person name="Sun Q."/>
            <person name="Mori K."/>
        </authorList>
    </citation>
    <scope>NUCLEOTIDE SEQUENCE</scope>
    <source>
        <strain evidence="6">NBRC 107169</strain>
    </source>
</reference>
<feature type="region of interest" description="Disordered" evidence="1">
    <location>
        <begin position="626"/>
        <end position="648"/>
    </location>
</feature>
<dbReference type="InterPro" id="IPR048389">
    <property type="entry name" value="YciQ-like_C"/>
</dbReference>
<reference evidence="6" key="1">
    <citation type="journal article" date="2014" name="Int. J. Syst. Evol. Microbiol.">
        <title>Complete genome of a new Firmicutes species belonging to the dominant human colonic microbiota ('Ruminococcus bicirculans') reveals two chromosomes and a selective capacity to utilize plant glucans.</title>
        <authorList>
            <consortium name="NISC Comparative Sequencing Program"/>
            <person name="Wegmann U."/>
            <person name="Louis P."/>
            <person name="Goesmann A."/>
            <person name="Henrissat B."/>
            <person name="Duncan S.H."/>
            <person name="Flint H.J."/>
        </authorList>
    </citation>
    <scope>NUCLEOTIDE SEQUENCE</scope>
    <source>
        <strain evidence="6">NBRC 107169</strain>
    </source>
</reference>
<feature type="transmembrane region" description="Helical" evidence="2">
    <location>
        <begin position="487"/>
        <end position="507"/>
    </location>
</feature>
<feature type="transmembrane region" description="Helical" evidence="2">
    <location>
        <begin position="388"/>
        <end position="406"/>
    </location>
</feature>
<evidence type="ECO:0000259" key="4">
    <source>
        <dbReference type="Pfam" id="PF09972"/>
    </source>
</evidence>